<dbReference type="KEGG" id="lhg:JMUB5056_0785"/>
<dbReference type="AlphaFoldDB" id="A0A510L842"/>
<dbReference type="Proteomes" id="UP000321561">
    <property type="component" value="Chromosome"/>
</dbReference>
<name>A0A510L842_9FUSO</name>
<evidence type="ECO:0000313" key="2">
    <source>
        <dbReference type="Proteomes" id="UP000321561"/>
    </source>
</evidence>
<proteinExistence type="predicted"/>
<gene>
    <name evidence="1" type="ORF">JMUB5056_0785</name>
</gene>
<dbReference type="InterPro" id="IPR027375">
    <property type="entry name" value="DKNYY"/>
</dbReference>
<dbReference type="Pfam" id="PF13644">
    <property type="entry name" value="DKNYY"/>
    <property type="match status" value="3"/>
</dbReference>
<dbReference type="RefSeq" id="WP_172618768.1">
    <property type="nucleotide sequence ID" value="NZ_AP019846.1"/>
</dbReference>
<dbReference type="EMBL" id="AP019846">
    <property type="protein sequence ID" value="BBM59201.1"/>
    <property type="molecule type" value="Genomic_DNA"/>
</dbReference>
<evidence type="ECO:0008006" key="3">
    <source>
        <dbReference type="Google" id="ProtNLM"/>
    </source>
</evidence>
<reference evidence="1 2" key="1">
    <citation type="submission" date="2019-07" db="EMBL/GenBank/DDBJ databases">
        <title>Complete Genome Sequence of Leptotrichia hongkongensis Strain JMUB5056.</title>
        <authorList>
            <person name="Watanabe S."/>
            <person name="Cui L."/>
        </authorList>
    </citation>
    <scope>NUCLEOTIDE SEQUENCE [LARGE SCALE GENOMIC DNA]</scope>
    <source>
        <strain evidence="1 2">JMUB5056</strain>
    </source>
</reference>
<sequence length="510" mass="59110">MRKNIFKILVMLILLGNIGFGEYIKKNGRVYYRQDESYSDLEEVKKSFREIEKEENFYRILGIQYFPADMDTFQDINGEYGKDKDRIFFEKNEIHEADLASFAVVKGNISKDKNFVYNMGDRIYLKDENEIDIENENMRKRIDSATLKVFNSPDKNSVRYIGDKNGIYYVLNDAQKIKGSDFKTFEELGYSYAKDKNNIYFENRKIKGADISSFEVLETGYAKDKNSFYSEGKKVKGISKNSFKAPSENSAQKDKTIVGLLEVDDNNVYNIGEPLNISPKNFSLIGERNDYVKNDKGVYFIDIYNVSKPTVVEKLPVNPNKFRVIKKNYLKDDKIVYYNNNHGNLKVEGADAASFQELTENYGKDKNYIYFGEQKIENSDSSSVKAITDVILKDKKNVYYVGQKLEGINDVGTFEAISDVKGLNGFYAKDKYNIYFISAFDFSEKVRKLEGLDVNKIKVLNEYYVKDNKEVYCLGERIDYTDAGSFKVNNEYSSQGEDKNRKYEYCRIVK</sequence>
<organism evidence="1 2">
    <name type="scientific">Leptotrichia hongkongensis</name>
    <dbReference type="NCBI Taxonomy" id="554406"/>
    <lineage>
        <taxon>Bacteria</taxon>
        <taxon>Fusobacteriati</taxon>
        <taxon>Fusobacteriota</taxon>
        <taxon>Fusobacteriia</taxon>
        <taxon>Fusobacteriales</taxon>
        <taxon>Leptotrichiaceae</taxon>
        <taxon>Leptotrichia</taxon>
    </lineage>
</organism>
<accession>A0A510L842</accession>
<evidence type="ECO:0000313" key="1">
    <source>
        <dbReference type="EMBL" id="BBM59201.1"/>
    </source>
</evidence>
<protein>
    <recommendedName>
        <fullName evidence="3">DKNYY family protein</fullName>
    </recommendedName>
</protein>